<sequence length="86" mass="9643">MTERGGISKEFTYATGNKFHRFSLNMDDNRSNKWSNGLKTDPQDSADRNSLYHAILAGDESGESPLTLHEIAANQKRSHNQPHNEG</sequence>
<reference evidence="3" key="2">
    <citation type="submission" date="2023-02" db="EMBL/GenBank/DDBJ databases">
        <title>Pectobacterium carotovorum subsp. carotovorum NBRC 12380.</title>
        <authorList>
            <person name="Ichikawa N."/>
            <person name="Sato H."/>
            <person name="Tonouchi N."/>
        </authorList>
    </citation>
    <scope>NUCLEOTIDE SEQUENCE</scope>
    <source>
        <strain evidence="3">NBRC 12380</strain>
    </source>
</reference>
<gene>
    <name evidence="3" type="ORF">Pcaca03_30130</name>
    <name evidence="2" type="ORF">SOASR016_28770</name>
</gene>
<reference evidence="2" key="1">
    <citation type="submission" date="2022-06" db="EMBL/GenBank/DDBJ databases">
        <title>Draft genome sequences of Pectobacterium carotovorum subsp. carotovorum str. NBRC12380.</title>
        <authorList>
            <person name="Wakabayashi Y."/>
            <person name="Kojima K."/>
        </authorList>
    </citation>
    <scope>NUCLEOTIDE SEQUENCE</scope>
    <source>
        <strain evidence="2">NBRC 12380</strain>
    </source>
</reference>
<organism evidence="3 5">
    <name type="scientific">Pectobacterium carotovorum subsp. carotovorum</name>
    <name type="common">Erwinia carotovora subsp. carotovora</name>
    <dbReference type="NCBI Taxonomy" id="555"/>
    <lineage>
        <taxon>Bacteria</taxon>
        <taxon>Pseudomonadati</taxon>
        <taxon>Pseudomonadota</taxon>
        <taxon>Gammaproteobacteria</taxon>
        <taxon>Enterobacterales</taxon>
        <taxon>Pectobacteriaceae</taxon>
        <taxon>Pectobacterium</taxon>
    </lineage>
</organism>
<dbReference type="Proteomes" id="UP001165145">
    <property type="component" value="Unassembled WGS sequence"/>
</dbReference>
<name>A0AAI9L3S3_PECCC</name>
<evidence type="ECO:0000256" key="1">
    <source>
        <dbReference type="SAM" id="MobiDB-lite"/>
    </source>
</evidence>
<keyword evidence="4" id="KW-1185">Reference proteome</keyword>
<comment type="caution">
    <text evidence="3">The sequence shown here is derived from an EMBL/GenBank/DDBJ whole genome shotgun (WGS) entry which is preliminary data.</text>
</comment>
<dbReference type="AlphaFoldDB" id="A0AAI9L3S3"/>
<feature type="region of interest" description="Disordered" evidence="1">
    <location>
        <begin position="24"/>
        <end position="46"/>
    </location>
</feature>
<dbReference type="EMBL" id="BSRL01000007">
    <property type="protein sequence ID" value="GLV70569.1"/>
    <property type="molecule type" value="Genomic_DNA"/>
</dbReference>
<evidence type="ECO:0000313" key="3">
    <source>
        <dbReference type="EMBL" id="GLV70569.1"/>
    </source>
</evidence>
<proteinExistence type="predicted"/>
<evidence type="ECO:0000313" key="2">
    <source>
        <dbReference type="EMBL" id="GKX48125.1"/>
    </source>
</evidence>
<evidence type="ECO:0000313" key="4">
    <source>
        <dbReference type="Proteomes" id="UP001058167"/>
    </source>
</evidence>
<dbReference type="Proteomes" id="UP001058167">
    <property type="component" value="Unassembled WGS sequence"/>
</dbReference>
<accession>A0AAI9L3S3</accession>
<evidence type="ECO:0000313" key="5">
    <source>
        <dbReference type="Proteomes" id="UP001165145"/>
    </source>
</evidence>
<dbReference type="EMBL" id="BRLF01000007">
    <property type="protein sequence ID" value="GKX48125.1"/>
    <property type="molecule type" value="Genomic_DNA"/>
</dbReference>
<protein>
    <submittedName>
        <fullName evidence="3">Uncharacterized protein</fullName>
    </submittedName>
</protein>